<sequence length="37" mass="3936">MKPNLMCFTGEIIRGQGRGQQLGFPTANISLGGDVVE</sequence>
<dbReference type="GO" id="GO:0009231">
    <property type="term" value="P:riboflavin biosynthetic process"/>
    <property type="evidence" value="ECO:0007669"/>
    <property type="project" value="InterPro"/>
</dbReference>
<keyword evidence="5" id="KW-0547">Nucleotide-binding</keyword>
<gene>
    <name evidence="8" type="ORF">METZ01_LOCUS322232</name>
</gene>
<name>A0A382P9H8_9ZZZZ</name>
<proteinExistence type="predicted"/>
<evidence type="ECO:0000256" key="3">
    <source>
        <dbReference type="ARBA" id="ARBA00022643"/>
    </source>
</evidence>
<evidence type="ECO:0000256" key="4">
    <source>
        <dbReference type="ARBA" id="ARBA00022679"/>
    </source>
</evidence>
<dbReference type="GO" id="GO:0005524">
    <property type="term" value="F:ATP binding"/>
    <property type="evidence" value="ECO:0007669"/>
    <property type="project" value="UniProtKB-KW"/>
</dbReference>
<evidence type="ECO:0000256" key="1">
    <source>
        <dbReference type="ARBA" id="ARBA00012105"/>
    </source>
</evidence>
<feature type="non-terminal residue" evidence="8">
    <location>
        <position position="37"/>
    </location>
</feature>
<dbReference type="SUPFAM" id="SSF82114">
    <property type="entry name" value="Riboflavin kinase-like"/>
    <property type="match status" value="1"/>
</dbReference>
<evidence type="ECO:0000256" key="6">
    <source>
        <dbReference type="ARBA" id="ARBA00022840"/>
    </source>
</evidence>
<keyword evidence="6" id="KW-0067">ATP-binding</keyword>
<accession>A0A382P9H8</accession>
<dbReference type="Pfam" id="PF01687">
    <property type="entry name" value="Flavokinase"/>
    <property type="match status" value="1"/>
</dbReference>
<keyword evidence="4" id="KW-0808">Transferase</keyword>
<dbReference type="Gene3D" id="2.40.30.30">
    <property type="entry name" value="Riboflavin kinase-like"/>
    <property type="match status" value="1"/>
</dbReference>
<protein>
    <recommendedName>
        <fullName evidence="1">riboflavin kinase</fullName>
        <ecNumber evidence="1">2.7.1.26</ecNumber>
    </recommendedName>
</protein>
<evidence type="ECO:0000313" key="8">
    <source>
        <dbReference type="EMBL" id="SVC69378.1"/>
    </source>
</evidence>
<evidence type="ECO:0000256" key="2">
    <source>
        <dbReference type="ARBA" id="ARBA00022630"/>
    </source>
</evidence>
<organism evidence="8">
    <name type="scientific">marine metagenome</name>
    <dbReference type="NCBI Taxonomy" id="408172"/>
    <lineage>
        <taxon>unclassified sequences</taxon>
        <taxon>metagenomes</taxon>
        <taxon>ecological metagenomes</taxon>
    </lineage>
</organism>
<feature type="domain" description="Riboflavin kinase" evidence="7">
    <location>
        <begin position="6"/>
        <end position="31"/>
    </location>
</feature>
<dbReference type="InterPro" id="IPR015865">
    <property type="entry name" value="Riboflavin_kinase_bac/euk"/>
</dbReference>
<dbReference type="GO" id="GO:0008531">
    <property type="term" value="F:riboflavin kinase activity"/>
    <property type="evidence" value="ECO:0007669"/>
    <property type="project" value="UniProtKB-EC"/>
</dbReference>
<keyword evidence="2" id="KW-0285">Flavoprotein</keyword>
<dbReference type="EC" id="2.7.1.26" evidence="1"/>
<evidence type="ECO:0000259" key="7">
    <source>
        <dbReference type="Pfam" id="PF01687"/>
    </source>
</evidence>
<dbReference type="EMBL" id="UINC01105441">
    <property type="protein sequence ID" value="SVC69378.1"/>
    <property type="molecule type" value="Genomic_DNA"/>
</dbReference>
<reference evidence="8" key="1">
    <citation type="submission" date="2018-05" db="EMBL/GenBank/DDBJ databases">
        <authorList>
            <person name="Lanie J.A."/>
            <person name="Ng W.-L."/>
            <person name="Kazmierczak K.M."/>
            <person name="Andrzejewski T.M."/>
            <person name="Davidsen T.M."/>
            <person name="Wayne K.J."/>
            <person name="Tettelin H."/>
            <person name="Glass J.I."/>
            <person name="Rusch D."/>
            <person name="Podicherti R."/>
            <person name="Tsui H.-C.T."/>
            <person name="Winkler M.E."/>
        </authorList>
    </citation>
    <scope>NUCLEOTIDE SEQUENCE</scope>
</reference>
<dbReference type="AlphaFoldDB" id="A0A382P9H8"/>
<evidence type="ECO:0000256" key="5">
    <source>
        <dbReference type="ARBA" id="ARBA00022741"/>
    </source>
</evidence>
<dbReference type="InterPro" id="IPR023465">
    <property type="entry name" value="Riboflavin_kinase_dom_sf"/>
</dbReference>
<keyword evidence="3" id="KW-0288">FMN</keyword>